<dbReference type="GO" id="GO:0016887">
    <property type="term" value="F:ATP hydrolysis activity"/>
    <property type="evidence" value="ECO:0007669"/>
    <property type="project" value="InterPro"/>
</dbReference>
<dbReference type="AlphaFoldDB" id="A0A5N6BLP6"/>
<dbReference type="GO" id="GO:0006302">
    <property type="term" value="P:double-strand break repair"/>
    <property type="evidence" value="ECO:0007669"/>
    <property type="project" value="TreeGrafter"/>
</dbReference>
<dbReference type="GO" id="GO:0005524">
    <property type="term" value="F:ATP binding"/>
    <property type="evidence" value="ECO:0007669"/>
    <property type="project" value="InterPro"/>
</dbReference>
<evidence type="ECO:0000256" key="1">
    <source>
        <dbReference type="ARBA" id="ARBA00023236"/>
    </source>
</evidence>
<keyword evidence="1" id="KW-0227">DNA damage</keyword>
<dbReference type="Pfam" id="PF13175">
    <property type="entry name" value="AAA_15"/>
    <property type="match status" value="1"/>
</dbReference>
<dbReference type="GO" id="GO:0009432">
    <property type="term" value="P:SOS response"/>
    <property type="evidence" value="ECO:0007669"/>
    <property type="project" value="UniProtKB-KW"/>
</dbReference>
<feature type="domain" description="ATPase AAA-type core" evidence="3">
    <location>
        <begin position="275"/>
        <end position="365"/>
    </location>
</feature>
<protein>
    <submittedName>
        <fullName evidence="4">DUF4276 family protein</fullName>
    </submittedName>
</protein>
<dbReference type="Pfam" id="PF13304">
    <property type="entry name" value="AAA_21"/>
    <property type="match status" value="1"/>
</dbReference>
<dbReference type="InterPro" id="IPR027417">
    <property type="entry name" value="P-loop_NTPase"/>
</dbReference>
<dbReference type="EMBL" id="VDMA02000018">
    <property type="protein sequence ID" value="KAB8181210.1"/>
    <property type="molecule type" value="Genomic_DNA"/>
</dbReference>
<dbReference type="RefSeq" id="WP_139578358.1">
    <property type="nucleotide sequence ID" value="NZ_VDMA02000018.1"/>
</dbReference>
<evidence type="ECO:0000259" key="3">
    <source>
        <dbReference type="Pfam" id="PF13304"/>
    </source>
</evidence>
<comment type="caution">
    <text evidence="4">The sequence shown here is derived from an EMBL/GenBank/DDBJ whole genome shotgun (WGS) entry which is preliminary data.</text>
</comment>
<proteinExistence type="predicted"/>
<organism evidence="4 5">
    <name type="scientific">Microbispora catharanthi</name>
    <dbReference type="NCBI Taxonomy" id="1712871"/>
    <lineage>
        <taxon>Bacteria</taxon>
        <taxon>Bacillati</taxon>
        <taxon>Actinomycetota</taxon>
        <taxon>Actinomycetes</taxon>
        <taxon>Streptosporangiales</taxon>
        <taxon>Streptosporangiaceae</taxon>
        <taxon>Microbispora</taxon>
    </lineage>
</organism>
<evidence type="ECO:0000313" key="4">
    <source>
        <dbReference type="EMBL" id="KAB8181210.1"/>
    </source>
</evidence>
<gene>
    <name evidence="4" type="ORF">FH610_029870</name>
</gene>
<dbReference type="PANTHER" id="PTHR32182:SF22">
    <property type="entry name" value="ATP-DEPENDENT ENDONUCLEASE, OLD FAMILY-RELATED"/>
    <property type="match status" value="1"/>
</dbReference>
<reference evidence="4 5" key="1">
    <citation type="submission" date="2019-10" db="EMBL/GenBank/DDBJ databases">
        <title>Nonomuraea sp. nov., isolated from Phyllanthus amarus.</title>
        <authorList>
            <person name="Klykleung N."/>
            <person name="Tanasupawat S."/>
        </authorList>
    </citation>
    <scope>NUCLEOTIDE SEQUENCE [LARGE SCALE GENOMIC DNA]</scope>
    <source>
        <strain evidence="4 5">CR1-09</strain>
    </source>
</reference>
<feature type="domain" description="Endonuclease GajA/Old nuclease/RecF-like AAA" evidence="2">
    <location>
        <begin position="1"/>
        <end position="43"/>
    </location>
</feature>
<dbReference type="InterPro" id="IPR025455">
    <property type="entry name" value="DUF4276"/>
</dbReference>
<keyword evidence="5" id="KW-1185">Reference proteome</keyword>
<sequence>MITRIEIDGFKSFLDFQLDVPPFLAVIGRNASGKSNLLDALMFAVAVARGDRLVDAVTAARGDAASLFHRRTDGTAVERMRFALEFSLSRADLDARVPEEETERLPTSWRYETELRLMPRGKREVLQVVEESFSPLASRGYPGLKHFPPPVMRMAKGVDLLRIPDRALPHAGENRDWVPGLVCADELDSVAVLRLEPTELARPSPLGHEVGLSPAGAGLAGYLQGIVEATASDARPEGVLPLIKARLTRMVREVTDFDLVTDPLRGDVRLRFMSRHNAGFEAEQASDGTLRLLAMLAVLYDPRRRGLLAIEEPENGVFPERLRDLIRIARDETRERDWLRAWRDPDDSVRGAQVLVTSHSPVLLDVVPRNEVVFLESATRVGGGVASSAVTRSRRLDADTQRPSTVIAAAEEVRGTFDVLLFHRDGAPPAKSEEVLRRMRDAWRESAASEQLVAVVPLRETEAWALSDLEALRRVLALPPRVMNELAADMRGTVEQLQDPKNHLAKFIGEALGAPRPNQHTEFQQDFLDRLAEQIEIGRLRKLPAFACWWTDMTNALENLGFRYG</sequence>
<evidence type="ECO:0000259" key="2">
    <source>
        <dbReference type="Pfam" id="PF13175"/>
    </source>
</evidence>
<name>A0A5N6BLP6_9ACTN</name>
<accession>A0A5N6BLP6</accession>
<evidence type="ECO:0000313" key="5">
    <source>
        <dbReference type="Proteomes" id="UP000313066"/>
    </source>
</evidence>
<dbReference type="Proteomes" id="UP000313066">
    <property type="component" value="Unassembled WGS sequence"/>
</dbReference>
<dbReference type="GO" id="GO:0000731">
    <property type="term" value="P:DNA synthesis involved in DNA repair"/>
    <property type="evidence" value="ECO:0007669"/>
    <property type="project" value="TreeGrafter"/>
</dbReference>
<keyword evidence="1" id="KW-0742">SOS response</keyword>
<dbReference type="SUPFAM" id="SSF52540">
    <property type="entry name" value="P-loop containing nucleoside triphosphate hydrolases"/>
    <property type="match status" value="1"/>
</dbReference>
<dbReference type="InterPro" id="IPR003959">
    <property type="entry name" value="ATPase_AAA_core"/>
</dbReference>
<dbReference type="PANTHER" id="PTHR32182">
    <property type="entry name" value="DNA REPLICATION AND REPAIR PROTEIN RECF"/>
    <property type="match status" value="1"/>
</dbReference>
<dbReference type="InterPro" id="IPR041685">
    <property type="entry name" value="AAA_GajA/Old/RecF-like"/>
</dbReference>
<dbReference type="Pfam" id="PF14103">
    <property type="entry name" value="DUF4276"/>
    <property type="match status" value="1"/>
</dbReference>
<dbReference type="Gene3D" id="3.40.50.300">
    <property type="entry name" value="P-loop containing nucleotide triphosphate hydrolases"/>
    <property type="match status" value="2"/>
</dbReference>